<feature type="compositionally biased region" description="Basic and acidic residues" evidence="1">
    <location>
        <begin position="51"/>
        <end position="66"/>
    </location>
</feature>
<dbReference type="GO" id="GO:0020037">
    <property type="term" value="F:heme binding"/>
    <property type="evidence" value="ECO:0007669"/>
    <property type="project" value="InterPro"/>
</dbReference>
<dbReference type="InterPro" id="IPR040375">
    <property type="entry name" value="DGCR8"/>
</dbReference>
<organism evidence="3 4">
    <name type="scientific">Strongyloides papillosus</name>
    <name type="common">Intestinal threadworm</name>
    <dbReference type="NCBI Taxonomy" id="174720"/>
    <lineage>
        <taxon>Eukaryota</taxon>
        <taxon>Metazoa</taxon>
        <taxon>Ecdysozoa</taxon>
        <taxon>Nematoda</taxon>
        <taxon>Chromadorea</taxon>
        <taxon>Rhabditida</taxon>
        <taxon>Tylenchina</taxon>
        <taxon>Panagrolaimomorpha</taxon>
        <taxon>Strongyloidoidea</taxon>
        <taxon>Strongyloididae</taxon>
        <taxon>Strongyloides</taxon>
    </lineage>
</organism>
<dbReference type="PROSITE" id="PS50020">
    <property type="entry name" value="WW_DOMAIN_2"/>
    <property type="match status" value="1"/>
</dbReference>
<sequence length="605" mass="69030">MDMSQFDKDIPPPPPPEICPFSNEPLYIGEDKKTPSIESQDSDDSLVDIAMNKKDLLKNNNKDNDTNVKSPDNESFSTTNKEVKSYAPPIKIPKNFITNCVSTRTKNLPDGWKAIAHDSGHFVYLHLGTRVVTYSKPFELKDGSARHHDTPLASIPCLEQKKHLEKVKQKQESGKLTDISEYETISSEELKNYSTSLFEYETKYITKFDKNMPKSERKRKYADYFVTEGDDIEEEEEIPDHFPCKPKGGFPSNGHLINIECPGTYGKKARTVQFNPVGKSSTNILHEYIQRSMKTKVHYAEEQFDFDAYVFHCSCYLIINEIVKRNIINNERIVEKLGKIETRINRDEEQLFVGKGKGKSKREAKLAAGVNSVKLFLEDLTFDDNGICKAIGGKSVEESDIIQFFKSIDLEHAKLADLCEKSGQLTPNAVLQIAIRNHPNAGTFKLQSDCQTTSHGRHIFSLSFGNLAVDYECKNKKEGKQIAAQKFIKLLHPECTTWGEIIEIYGTKSQSTKEAKLSAQKNVIKMASEFMEESKAKMKHSYEPNLRVLNALKEHHRKFYDQFSQDCIEQHINDIKRPILYPDIAAKASRKKEMEYPTSLWKNAL</sequence>
<dbReference type="CDD" id="cd19868">
    <property type="entry name" value="DSRM_DGCR8_rpt2"/>
    <property type="match status" value="1"/>
</dbReference>
<dbReference type="PANTHER" id="PTHR13482:SF3">
    <property type="entry name" value="MICROPROCESSOR COMPLEX SUBUNIT DGCR8"/>
    <property type="match status" value="1"/>
</dbReference>
<proteinExistence type="predicted"/>
<dbReference type="AlphaFoldDB" id="A0A0N5B890"/>
<name>A0A0N5B890_STREA</name>
<dbReference type="GO" id="GO:0070877">
    <property type="term" value="C:microprocessor complex"/>
    <property type="evidence" value="ECO:0007669"/>
    <property type="project" value="InterPro"/>
</dbReference>
<feature type="domain" description="WW" evidence="2">
    <location>
        <begin position="106"/>
        <end position="139"/>
    </location>
</feature>
<protein>
    <submittedName>
        <fullName evidence="4">WW domain-containing protein</fullName>
    </submittedName>
</protein>
<evidence type="ECO:0000259" key="2">
    <source>
        <dbReference type="PROSITE" id="PS50020"/>
    </source>
</evidence>
<evidence type="ECO:0000256" key="1">
    <source>
        <dbReference type="SAM" id="MobiDB-lite"/>
    </source>
</evidence>
<dbReference type="STRING" id="174720.A0A0N5B890"/>
<dbReference type="Gene3D" id="3.30.160.590">
    <property type="match status" value="1"/>
</dbReference>
<dbReference type="GO" id="GO:0031053">
    <property type="term" value="P:primary miRNA processing"/>
    <property type="evidence" value="ECO:0007669"/>
    <property type="project" value="InterPro"/>
</dbReference>
<dbReference type="GO" id="GO:0070878">
    <property type="term" value="F:primary miRNA binding"/>
    <property type="evidence" value="ECO:0007669"/>
    <property type="project" value="TreeGrafter"/>
</dbReference>
<keyword evidence="3" id="KW-1185">Reference proteome</keyword>
<dbReference type="GO" id="GO:0042802">
    <property type="term" value="F:identical protein binding"/>
    <property type="evidence" value="ECO:0007669"/>
    <property type="project" value="InterPro"/>
</dbReference>
<dbReference type="PANTHER" id="PTHR13482">
    <property type="entry name" value="MICRORNA PROCESSOR COMPLEX SUBUNIT DGCR8"/>
    <property type="match status" value="1"/>
</dbReference>
<dbReference type="InterPro" id="IPR001202">
    <property type="entry name" value="WW_dom"/>
</dbReference>
<evidence type="ECO:0000313" key="4">
    <source>
        <dbReference type="WBParaSite" id="SPAL_0000226300.1"/>
    </source>
</evidence>
<dbReference type="SUPFAM" id="SSF54768">
    <property type="entry name" value="dsRNA-binding domain-like"/>
    <property type="match status" value="1"/>
</dbReference>
<feature type="compositionally biased region" description="Polar residues" evidence="1">
    <location>
        <begin position="67"/>
        <end position="80"/>
    </location>
</feature>
<feature type="region of interest" description="Disordered" evidence="1">
    <location>
        <begin position="1"/>
        <end position="82"/>
    </location>
</feature>
<dbReference type="WBParaSite" id="SPAL_0000226300.1">
    <property type="protein sequence ID" value="SPAL_0000226300.1"/>
    <property type="gene ID" value="SPAL_0000226300"/>
</dbReference>
<dbReference type="Proteomes" id="UP000046392">
    <property type="component" value="Unplaced"/>
</dbReference>
<dbReference type="Gene3D" id="2.20.70.10">
    <property type="match status" value="1"/>
</dbReference>
<feature type="compositionally biased region" description="Basic and acidic residues" evidence="1">
    <location>
        <begin position="1"/>
        <end position="10"/>
    </location>
</feature>
<dbReference type="Gene3D" id="3.30.160.20">
    <property type="match status" value="1"/>
</dbReference>
<reference evidence="4" key="1">
    <citation type="submission" date="2017-02" db="UniProtKB">
        <authorList>
            <consortium name="WormBaseParasite"/>
        </authorList>
    </citation>
    <scope>IDENTIFICATION</scope>
</reference>
<evidence type="ECO:0000313" key="3">
    <source>
        <dbReference type="Proteomes" id="UP000046392"/>
    </source>
</evidence>
<accession>A0A0N5B890</accession>
<dbReference type="GO" id="GO:0003725">
    <property type="term" value="F:double-stranded RNA binding"/>
    <property type="evidence" value="ECO:0007669"/>
    <property type="project" value="TreeGrafter"/>
</dbReference>